<accession>A0A1D1V0I7</accession>
<evidence type="ECO:0000256" key="1">
    <source>
        <dbReference type="SAM" id="MobiDB-lite"/>
    </source>
</evidence>
<feature type="transmembrane region" description="Helical" evidence="2">
    <location>
        <begin position="206"/>
        <end position="229"/>
    </location>
</feature>
<evidence type="ECO:0000256" key="2">
    <source>
        <dbReference type="SAM" id="Phobius"/>
    </source>
</evidence>
<proteinExistence type="predicted"/>
<feature type="transmembrane region" description="Helical" evidence="2">
    <location>
        <begin position="164"/>
        <end position="186"/>
    </location>
</feature>
<evidence type="ECO:0000313" key="3">
    <source>
        <dbReference type="EMBL" id="GAU93087.1"/>
    </source>
</evidence>
<feature type="transmembrane region" description="Helical" evidence="2">
    <location>
        <begin position="289"/>
        <end position="311"/>
    </location>
</feature>
<gene>
    <name evidence="3" type="primary">RvY_05075-1</name>
    <name evidence="3" type="synonym">RvY_05075.1</name>
    <name evidence="3" type="ORF">RvY_05075</name>
</gene>
<feature type="compositionally biased region" description="Polar residues" evidence="1">
    <location>
        <begin position="1"/>
        <end position="12"/>
    </location>
</feature>
<organism evidence="3 4">
    <name type="scientific">Ramazzottius varieornatus</name>
    <name type="common">Water bear</name>
    <name type="synonym">Tardigrade</name>
    <dbReference type="NCBI Taxonomy" id="947166"/>
    <lineage>
        <taxon>Eukaryota</taxon>
        <taxon>Metazoa</taxon>
        <taxon>Ecdysozoa</taxon>
        <taxon>Tardigrada</taxon>
        <taxon>Eutardigrada</taxon>
        <taxon>Parachela</taxon>
        <taxon>Hypsibioidea</taxon>
        <taxon>Ramazzottiidae</taxon>
        <taxon>Ramazzottius</taxon>
    </lineage>
</organism>
<keyword evidence="2" id="KW-0812">Transmembrane</keyword>
<keyword evidence="4" id="KW-1185">Reference proteome</keyword>
<dbReference type="EMBL" id="BDGG01000002">
    <property type="protein sequence ID" value="GAU93087.1"/>
    <property type="molecule type" value="Genomic_DNA"/>
</dbReference>
<protein>
    <submittedName>
        <fullName evidence="3">Uncharacterized protein</fullName>
    </submittedName>
</protein>
<dbReference type="AlphaFoldDB" id="A0A1D1V0I7"/>
<sequence length="373" mass="41677">MYFSSDNHSVGTNRKREMDSVTSDGTSSHVTMRAVSFLVALILVVAFVIDCGDWIVNQERNVSTVNGTTMVHEQSRIITILGFLRTQFSFLLGTTMAVILLWKAEDILTCFRSVTALKNIKLDTLGTRKRSRTESSSLVYLTDSERTLIPSTSRWSIEMSLGEIICWCVIILMAVLDILRAVILVHEGKGEKSLSTYFVFHLPREVLFPIVAGANMFAHLPPLCFYGIFCNICVKYIACVKTFNKLLTNSIKQIAQDQNIRFKAVLDALSGYSSQVSGVLKEIDHCFSAFLLAVILENVLLLSAIVAQIFIPSLVPKKNALDYARTVAVFLGPSIPLLLIIVVCTSLHETRAKSAELWQDLVVIRQRHRDQVI</sequence>
<feature type="transmembrane region" description="Helical" evidence="2">
    <location>
        <begin position="35"/>
        <end position="56"/>
    </location>
</feature>
<feature type="transmembrane region" description="Helical" evidence="2">
    <location>
        <begin position="323"/>
        <end position="344"/>
    </location>
</feature>
<keyword evidence="2" id="KW-0472">Membrane</keyword>
<reference evidence="3 4" key="1">
    <citation type="journal article" date="2016" name="Nat. Commun.">
        <title>Extremotolerant tardigrade genome and improved radiotolerance of human cultured cells by tardigrade-unique protein.</title>
        <authorList>
            <person name="Hashimoto T."/>
            <person name="Horikawa D.D."/>
            <person name="Saito Y."/>
            <person name="Kuwahara H."/>
            <person name="Kozuka-Hata H."/>
            <person name="Shin-I T."/>
            <person name="Minakuchi Y."/>
            <person name="Ohishi K."/>
            <person name="Motoyama A."/>
            <person name="Aizu T."/>
            <person name="Enomoto A."/>
            <person name="Kondo K."/>
            <person name="Tanaka S."/>
            <person name="Hara Y."/>
            <person name="Koshikawa S."/>
            <person name="Sagara H."/>
            <person name="Miura T."/>
            <person name="Yokobori S."/>
            <person name="Miyagawa K."/>
            <person name="Suzuki Y."/>
            <person name="Kubo T."/>
            <person name="Oyama M."/>
            <person name="Kohara Y."/>
            <person name="Fujiyama A."/>
            <person name="Arakawa K."/>
            <person name="Katayama T."/>
            <person name="Toyoda A."/>
            <person name="Kunieda T."/>
        </authorList>
    </citation>
    <scope>NUCLEOTIDE SEQUENCE [LARGE SCALE GENOMIC DNA]</scope>
    <source>
        <strain evidence="3 4">YOKOZUNA-1</strain>
    </source>
</reference>
<feature type="region of interest" description="Disordered" evidence="1">
    <location>
        <begin position="1"/>
        <end position="24"/>
    </location>
</feature>
<comment type="caution">
    <text evidence="3">The sequence shown here is derived from an EMBL/GenBank/DDBJ whole genome shotgun (WGS) entry which is preliminary data.</text>
</comment>
<name>A0A1D1V0I7_RAMVA</name>
<dbReference type="Proteomes" id="UP000186922">
    <property type="component" value="Unassembled WGS sequence"/>
</dbReference>
<evidence type="ECO:0000313" key="4">
    <source>
        <dbReference type="Proteomes" id="UP000186922"/>
    </source>
</evidence>
<keyword evidence="2" id="KW-1133">Transmembrane helix</keyword>
<feature type="transmembrane region" description="Helical" evidence="2">
    <location>
        <begin position="76"/>
        <end position="102"/>
    </location>
</feature>
<dbReference type="OrthoDB" id="10674045at2759"/>